<sequence>MKETLTQRDRVLLLALLVHDPSFDIANTQLRSAFGIGVEKANRERLSRAGYLNSIQAKGSTAKLYTLTPKGRERAMSELSNDADPKSTVNLRVVYAVFNSMHRFLRRNHLDADAVFEAQDGSFDDAIDAELSNSIQDEYRRLAEGRSMWVPLRTLRAALPDISRESLDETLTALCSHRIVHLTSESNRKSLRDADHEAALNIGGDAKHFIAIEAG</sequence>
<comment type="caution">
    <text evidence="1">The sequence shown here is derived from an EMBL/GenBank/DDBJ whole genome shotgun (WGS) entry which is preliminary data.</text>
</comment>
<accession>A0ABW2D2F9</accession>
<name>A0ABW2D2F9_9ACTN</name>
<evidence type="ECO:0000313" key="1">
    <source>
        <dbReference type="EMBL" id="MFC6956276.1"/>
    </source>
</evidence>
<protein>
    <submittedName>
        <fullName evidence="1">Uncharacterized protein</fullName>
    </submittedName>
</protein>
<dbReference type="Proteomes" id="UP001596470">
    <property type="component" value="Unassembled WGS sequence"/>
</dbReference>
<keyword evidence="2" id="KW-1185">Reference proteome</keyword>
<organism evidence="1 2">
    <name type="scientific">Glycomyces mayteni</name>
    <dbReference type="NCBI Taxonomy" id="543887"/>
    <lineage>
        <taxon>Bacteria</taxon>
        <taxon>Bacillati</taxon>
        <taxon>Actinomycetota</taxon>
        <taxon>Actinomycetes</taxon>
        <taxon>Glycomycetales</taxon>
        <taxon>Glycomycetaceae</taxon>
        <taxon>Glycomyces</taxon>
    </lineage>
</organism>
<proteinExistence type="predicted"/>
<dbReference type="RefSeq" id="WP_382353970.1">
    <property type="nucleotide sequence ID" value="NZ_JBHMBP010000004.1"/>
</dbReference>
<gene>
    <name evidence="1" type="ORF">ACFQS3_03600</name>
</gene>
<evidence type="ECO:0000313" key="2">
    <source>
        <dbReference type="Proteomes" id="UP001596470"/>
    </source>
</evidence>
<reference evidence="2" key="1">
    <citation type="journal article" date="2019" name="Int. J. Syst. Evol. Microbiol.">
        <title>The Global Catalogue of Microorganisms (GCM) 10K type strain sequencing project: providing services to taxonomists for standard genome sequencing and annotation.</title>
        <authorList>
            <consortium name="The Broad Institute Genomics Platform"/>
            <consortium name="The Broad Institute Genome Sequencing Center for Infectious Disease"/>
            <person name="Wu L."/>
            <person name="Ma J."/>
        </authorList>
    </citation>
    <scope>NUCLEOTIDE SEQUENCE [LARGE SCALE GENOMIC DNA]</scope>
    <source>
        <strain evidence="2">KACC 12634</strain>
    </source>
</reference>
<dbReference type="EMBL" id="JBHSYS010000001">
    <property type="protein sequence ID" value="MFC6956276.1"/>
    <property type="molecule type" value="Genomic_DNA"/>
</dbReference>